<protein>
    <recommendedName>
        <fullName evidence="1">DUF6915 domain-containing protein</fullName>
    </recommendedName>
</protein>
<accession>A0ABQ1VM90</accession>
<name>A0ABQ1VM90_9RHOB</name>
<sequence>MAHPYHHALSSVRSWGGSIEDYLAVHAWFDGSKEILADFRHRALRHHAEGIFMSERLFGTTLTLASGRRIPTRWIGEQHVREDLGHIPSFADWARAIRPEPWMGPAARIEPIVDLVPAVSEARRGAS</sequence>
<organism evidence="2 3">
    <name type="scientific">Paracoccus acridae</name>
    <dbReference type="NCBI Taxonomy" id="1795310"/>
    <lineage>
        <taxon>Bacteria</taxon>
        <taxon>Pseudomonadati</taxon>
        <taxon>Pseudomonadota</taxon>
        <taxon>Alphaproteobacteria</taxon>
        <taxon>Rhodobacterales</taxon>
        <taxon>Paracoccaceae</taxon>
        <taxon>Paracoccus</taxon>
    </lineage>
</organism>
<dbReference type="Pfam" id="PF21866">
    <property type="entry name" value="DUF6915"/>
    <property type="match status" value="1"/>
</dbReference>
<dbReference type="InterPro" id="IPR054061">
    <property type="entry name" value="DUF6915"/>
</dbReference>
<evidence type="ECO:0000313" key="2">
    <source>
        <dbReference type="EMBL" id="GGF80189.1"/>
    </source>
</evidence>
<reference evidence="3" key="1">
    <citation type="journal article" date="2019" name="Int. J. Syst. Evol. Microbiol.">
        <title>The Global Catalogue of Microorganisms (GCM) 10K type strain sequencing project: providing services to taxonomists for standard genome sequencing and annotation.</title>
        <authorList>
            <consortium name="The Broad Institute Genomics Platform"/>
            <consortium name="The Broad Institute Genome Sequencing Center for Infectious Disease"/>
            <person name="Wu L."/>
            <person name="Ma J."/>
        </authorList>
    </citation>
    <scope>NUCLEOTIDE SEQUENCE [LARGE SCALE GENOMIC DNA]</scope>
    <source>
        <strain evidence="3">CGMCC 1.15419</strain>
    </source>
</reference>
<proteinExistence type="predicted"/>
<dbReference type="EMBL" id="BMIV01000027">
    <property type="protein sequence ID" value="GGF80189.1"/>
    <property type="molecule type" value="Genomic_DNA"/>
</dbReference>
<evidence type="ECO:0000259" key="1">
    <source>
        <dbReference type="Pfam" id="PF21866"/>
    </source>
</evidence>
<dbReference type="RefSeq" id="WP_188717026.1">
    <property type="nucleotide sequence ID" value="NZ_BMIV01000027.1"/>
</dbReference>
<evidence type="ECO:0000313" key="3">
    <source>
        <dbReference type="Proteomes" id="UP000640509"/>
    </source>
</evidence>
<feature type="domain" description="DUF6915" evidence="1">
    <location>
        <begin position="2"/>
        <end position="103"/>
    </location>
</feature>
<dbReference type="Proteomes" id="UP000640509">
    <property type="component" value="Unassembled WGS sequence"/>
</dbReference>
<keyword evidence="3" id="KW-1185">Reference proteome</keyword>
<comment type="caution">
    <text evidence="2">The sequence shown here is derived from an EMBL/GenBank/DDBJ whole genome shotgun (WGS) entry which is preliminary data.</text>
</comment>
<gene>
    <name evidence="2" type="ORF">GCM10011402_36050</name>
</gene>